<keyword evidence="3" id="KW-0288">FMN</keyword>
<protein>
    <submittedName>
        <fullName evidence="6">FMN reductase</fullName>
        <ecNumber evidence="6">1.5.1.38</ecNumber>
    </submittedName>
</protein>
<organism evidence="6 7">
    <name type="scientific">Hymenobacter caeli</name>
    <dbReference type="NCBI Taxonomy" id="2735894"/>
    <lineage>
        <taxon>Bacteria</taxon>
        <taxon>Pseudomonadati</taxon>
        <taxon>Bacteroidota</taxon>
        <taxon>Cytophagia</taxon>
        <taxon>Cytophagales</taxon>
        <taxon>Hymenobacteraceae</taxon>
        <taxon>Hymenobacter</taxon>
    </lineage>
</organism>
<dbReference type="Gene3D" id="3.40.50.360">
    <property type="match status" value="1"/>
</dbReference>
<evidence type="ECO:0000313" key="7">
    <source>
        <dbReference type="Proteomes" id="UP000779507"/>
    </source>
</evidence>
<evidence type="ECO:0000259" key="5">
    <source>
        <dbReference type="Pfam" id="PF03358"/>
    </source>
</evidence>
<dbReference type="InterPro" id="IPR029039">
    <property type="entry name" value="Flavoprotein-like_sf"/>
</dbReference>
<name>A0ABX2FNY5_9BACT</name>
<dbReference type="PANTHER" id="PTHR43408">
    <property type="entry name" value="FMN REDUCTASE (NADPH)"/>
    <property type="match status" value="1"/>
</dbReference>
<evidence type="ECO:0000313" key="6">
    <source>
        <dbReference type="EMBL" id="NRT18189.1"/>
    </source>
</evidence>
<accession>A0ABX2FNY5</accession>
<reference evidence="6 7" key="1">
    <citation type="submission" date="2020-05" db="EMBL/GenBank/DDBJ databases">
        <title>Genomic Encyclopedia of Type Strains, Phase IV (KMG-V): Genome sequencing to study the core and pangenomes of soil and plant-associated prokaryotes.</title>
        <authorList>
            <person name="Whitman W."/>
        </authorList>
    </citation>
    <scope>NUCLEOTIDE SEQUENCE [LARGE SCALE GENOMIC DNA]</scope>
    <source>
        <strain evidence="6 7">9A</strain>
    </source>
</reference>
<evidence type="ECO:0000256" key="3">
    <source>
        <dbReference type="ARBA" id="ARBA00022643"/>
    </source>
</evidence>
<dbReference type="InterPro" id="IPR005025">
    <property type="entry name" value="FMN_Rdtase-like_dom"/>
</dbReference>
<feature type="domain" description="NADPH-dependent FMN reductase-like" evidence="5">
    <location>
        <begin position="5"/>
        <end position="141"/>
    </location>
</feature>
<dbReference type="PANTHER" id="PTHR43408:SF2">
    <property type="entry name" value="FMN REDUCTASE (NADPH)"/>
    <property type="match status" value="1"/>
</dbReference>
<comment type="similarity">
    <text evidence="1">Belongs to the SsuE family.</text>
</comment>
<dbReference type="GO" id="GO:0052873">
    <property type="term" value="F:FMN reductase (NADPH) activity"/>
    <property type="evidence" value="ECO:0007669"/>
    <property type="project" value="UniProtKB-EC"/>
</dbReference>
<dbReference type="Proteomes" id="UP000779507">
    <property type="component" value="Unassembled WGS sequence"/>
</dbReference>
<dbReference type="EC" id="1.5.1.38" evidence="6"/>
<keyword evidence="7" id="KW-1185">Reference proteome</keyword>
<keyword evidence="4 6" id="KW-0560">Oxidoreductase</keyword>
<proteinExistence type="inferred from homology"/>
<keyword evidence="2" id="KW-0285">Flavoprotein</keyword>
<dbReference type="Pfam" id="PF03358">
    <property type="entry name" value="FMN_red"/>
    <property type="match status" value="1"/>
</dbReference>
<dbReference type="InterPro" id="IPR051814">
    <property type="entry name" value="NAD(P)H-dep_FMN_reductase"/>
</dbReference>
<dbReference type="EMBL" id="JABSNP010000003">
    <property type="protein sequence ID" value="NRT18189.1"/>
    <property type="molecule type" value="Genomic_DNA"/>
</dbReference>
<gene>
    <name evidence="6" type="ORF">HNP98_001000</name>
</gene>
<evidence type="ECO:0000256" key="1">
    <source>
        <dbReference type="ARBA" id="ARBA00005990"/>
    </source>
</evidence>
<comment type="caution">
    <text evidence="6">The sequence shown here is derived from an EMBL/GenBank/DDBJ whole genome shotgun (WGS) entry which is preliminary data.</text>
</comment>
<evidence type="ECO:0000256" key="4">
    <source>
        <dbReference type="ARBA" id="ARBA00023002"/>
    </source>
</evidence>
<dbReference type="RefSeq" id="WP_173808931.1">
    <property type="nucleotide sequence ID" value="NZ_JABSNP010000003.1"/>
</dbReference>
<sequence>MTSTLLICCSLTKGSKTNLLAHAVHNAFLVEGQAVDLLELSDYNLPLCDGRGCYQHEDVIAITERVAAADCIVFCAPVYVYDLSAVAKNIVELTGTGSAWFKKTVGFACMAGTVASFMAVMPFANSLMLDYKCVIVPKFVYVTASAFEGNEIVNPDIKERIASLATDVACLGAVSQALSNW</sequence>
<dbReference type="SUPFAM" id="SSF52218">
    <property type="entry name" value="Flavoproteins"/>
    <property type="match status" value="1"/>
</dbReference>
<evidence type="ECO:0000256" key="2">
    <source>
        <dbReference type="ARBA" id="ARBA00022630"/>
    </source>
</evidence>